<evidence type="ECO:0000313" key="1">
    <source>
        <dbReference type="EMBL" id="WYJ78317.1"/>
    </source>
</evidence>
<accession>A0ABZ2SRC2</accession>
<sequence>MKKLHLTFTNSEGKAHKLIPTVAAEDLTEAQVKAAMQQFTELNLFEKDGLGLYQEATSAKYVETIETILF</sequence>
<keyword evidence="2" id="KW-1185">Reference proteome</keyword>
<organism evidence="1 2">
    <name type="scientific">Candidatus Enterococcus lowellii</name>
    <dbReference type="NCBI Taxonomy" id="2230877"/>
    <lineage>
        <taxon>Bacteria</taxon>
        <taxon>Bacillati</taxon>
        <taxon>Bacillota</taxon>
        <taxon>Bacilli</taxon>
        <taxon>Lactobacillales</taxon>
        <taxon>Enterococcaceae</taxon>
        <taxon>Enterococcus</taxon>
    </lineage>
</organism>
<dbReference type="InterPro" id="IPR021321">
    <property type="entry name" value="DUF2922"/>
</dbReference>
<name>A0ABZ2SRC2_9ENTE</name>
<reference evidence="1 2" key="1">
    <citation type="submission" date="2021-03" db="EMBL/GenBank/DDBJ databases">
        <authorList>
            <person name="Gilmore M.S."/>
            <person name="Schwartzman J."/>
            <person name="Van Tyne D."/>
            <person name="Martin M."/>
            <person name="Earl A.M."/>
            <person name="Manson A.L."/>
            <person name="Straub T."/>
            <person name="Salamzade R."/>
            <person name="Saavedra J."/>
            <person name="Lebreton F."/>
            <person name="Prichula J."/>
            <person name="Schaufler K."/>
            <person name="Gaca A."/>
            <person name="Sgardioli B."/>
            <person name="Wagenaar J."/>
            <person name="Strong T."/>
        </authorList>
    </citation>
    <scope>NUCLEOTIDE SEQUENCE [LARGE SCALE GENOMIC DNA]</scope>
    <source>
        <strain evidence="1 2">DIV2402</strain>
    </source>
</reference>
<proteinExistence type="predicted"/>
<reference evidence="1 2" key="2">
    <citation type="submission" date="2024-03" db="EMBL/GenBank/DDBJ databases">
        <title>The Genome Sequence of Enterococcus sp. DIV2402.</title>
        <authorList>
            <consortium name="The Broad Institute Genomics Platform"/>
            <consortium name="The Broad Institute Microbial Omics Core"/>
            <consortium name="The Broad Institute Genomic Center for Infectious Diseases"/>
            <person name="Earl A."/>
            <person name="Manson A."/>
            <person name="Gilmore M."/>
            <person name="Schwartman J."/>
            <person name="Shea T."/>
            <person name="Abouelleil A."/>
            <person name="Cao P."/>
            <person name="Chapman S."/>
            <person name="Cusick C."/>
            <person name="Young S."/>
            <person name="Neafsey D."/>
            <person name="Nusbaum C."/>
            <person name="Birren B."/>
        </authorList>
    </citation>
    <scope>NUCLEOTIDE SEQUENCE [LARGE SCALE GENOMIC DNA]</scope>
    <source>
        <strain evidence="1 2">DIV2402</strain>
    </source>
</reference>
<dbReference type="Proteomes" id="UP000664701">
    <property type="component" value="Chromosome"/>
</dbReference>
<protein>
    <recommendedName>
        <fullName evidence="3">DUF2922 domain-containing protein</fullName>
    </recommendedName>
</protein>
<evidence type="ECO:0000313" key="2">
    <source>
        <dbReference type="Proteomes" id="UP000664701"/>
    </source>
</evidence>
<dbReference type="RefSeq" id="WP_207942097.1">
    <property type="nucleotide sequence ID" value="NZ_CP147251.1"/>
</dbReference>
<evidence type="ECO:0008006" key="3">
    <source>
        <dbReference type="Google" id="ProtNLM"/>
    </source>
</evidence>
<dbReference type="Pfam" id="PF11148">
    <property type="entry name" value="DUF2922"/>
    <property type="match status" value="1"/>
</dbReference>
<gene>
    <name evidence="1" type="ORF">DOK78_002974</name>
</gene>
<dbReference type="EMBL" id="CP147251">
    <property type="protein sequence ID" value="WYJ78317.1"/>
    <property type="molecule type" value="Genomic_DNA"/>
</dbReference>